<evidence type="ECO:0000313" key="2">
    <source>
        <dbReference type="EMBL" id="CEL98282.1"/>
    </source>
</evidence>
<proteinExistence type="predicted"/>
<dbReference type="VEuPathDB" id="CryptoDB:Vbra_7886"/>
<feature type="region of interest" description="Disordered" evidence="1">
    <location>
        <begin position="1"/>
        <end position="40"/>
    </location>
</feature>
<organism evidence="2 3">
    <name type="scientific">Vitrella brassicaformis (strain CCMP3155)</name>
    <dbReference type="NCBI Taxonomy" id="1169540"/>
    <lineage>
        <taxon>Eukaryota</taxon>
        <taxon>Sar</taxon>
        <taxon>Alveolata</taxon>
        <taxon>Colpodellida</taxon>
        <taxon>Vitrellaceae</taxon>
        <taxon>Vitrella</taxon>
    </lineage>
</organism>
<feature type="compositionally biased region" description="Low complexity" evidence="1">
    <location>
        <begin position="375"/>
        <end position="389"/>
    </location>
</feature>
<evidence type="ECO:0000313" key="3">
    <source>
        <dbReference type="Proteomes" id="UP000041254"/>
    </source>
</evidence>
<feature type="compositionally biased region" description="Low complexity" evidence="1">
    <location>
        <begin position="263"/>
        <end position="277"/>
    </location>
</feature>
<dbReference type="EMBL" id="CDMY01000267">
    <property type="protein sequence ID" value="CEL98282.1"/>
    <property type="molecule type" value="Genomic_DNA"/>
</dbReference>
<feature type="region of interest" description="Disordered" evidence="1">
    <location>
        <begin position="296"/>
        <end position="428"/>
    </location>
</feature>
<evidence type="ECO:0000256" key="1">
    <source>
        <dbReference type="SAM" id="MobiDB-lite"/>
    </source>
</evidence>
<feature type="compositionally biased region" description="Low complexity" evidence="1">
    <location>
        <begin position="28"/>
        <end position="40"/>
    </location>
</feature>
<dbReference type="GO" id="GO:0016592">
    <property type="term" value="C:mediator complex"/>
    <property type="evidence" value="ECO:0007669"/>
    <property type="project" value="TreeGrafter"/>
</dbReference>
<dbReference type="PANTHER" id="PTHR46007:SF8">
    <property type="entry name" value="C2H2-TYPE DOMAIN-CONTAINING PROTEIN"/>
    <property type="match status" value="1"/>
</dbReference>
<feature type="region of interest" description="Disordered" evidence="1">
    <location>
        <begin position="652"/>
        <end position="695"/>
    </location>
</feature>
<reference evidence="2 3" key="1">
    <citation type="submission" date="2014-11" db="EMBL/GenBank/DDBJ databases">
        <authorList>
            <person name="Zhu J."/>
            <person name="Qi W."/>
            <person name="Song R."/>
        </authorList>
    </citation>
    <scope>NUCLEOTIDE SEQUENCE [LARGE SCALE GENOMIC DNA]</scope>
</reference>
<feature type="compositionally biased region" description="Acidic residues" evidence="1">
    <location>
        <begin position="664"/>
        <end position="674"/>
    </location>
</feature>
<feature type="compositionally biased region" description="Low complexity" evidence="1">
    <location>
        <begin position="418"/>
        <end position="428"/>
    </location>
</feature>
<dbReference type="GO" id="GO:0003713">
    <property type="term" value="F:transcription coactivator activity"/>
    <property type="evidence" value="ECO:0007669"/>
    <property type="project" value="TreeGrafter"/>
</dbReference>
<feature type="region of interest" description="Disordered" evidence="1">
    <location>
        <begin position="254"/>
        <end position="281"/>
    </location>
</feature>
<feature type="compositionally biased region" description="Basic and acidic residues" evidence="1">
    <location>
        <begin position="1"/>
        <end position="27"/>
    </location>
</feature>
<feature type="compositionally biased region" description="Polar residues" evidence="1">
    <location>
        <begin position="302"/>
        <end position="314"/>
    </location>
</feature>
<dbReference type="Proteomes" id="UP000041254">
    <property type="component" value="Unassembled WGS sequence"/>
</dbReference>
<dbReference type="InterPro" id="IPR051647">
    <property type="entry name" value="Mediator_comp_sub12"/>
</dbReference>
<dbReference type="InParanoid" id="A0A0G4EMP3"/>
<dbReference type="PANTHER" id="PTHR46007">
    <property type="entry name" value="MEDIATOR OF RNA POLYMERASE II TRANSCRIPTION SUBUNIT 12"/>
    <property type="match status" value="1"/>
</dbReference>
<name>A0A0G4EMP3_VITBC</name>
<protein>
    <submittedName>
        <fullName evidence="2">Uncharacterized protein</fullName>
    </submittedName>
</protein>
<accession>A0A0G4EMP3</accession>
<feature type="compositionally biased region" description="Low complexity" evidence="1">
    <location>
        <begin position="316"/>
        <end position="339"/>
    </location>
</feature>
<keyword evidence="3" id="KW-1185">Reference proteome</keyword>
<gene>
    <name evidence="2" type="ORF">Vbra_7886</name>
</gene>
<feature type="compositionally biased region" description="Basic and acidic residues" evidence="1">
    <location>
        <begin position="392"/>
        <end position="410"/>
    </location>
</feature>
<feature type="compositionally biased region" description="Basic residues" evidence="1">
    <location>
        <begin position="684"/>
        <end position="695"/>
    </location>
</feature>
<dbReference type="AlphaFoldDB" id="A0A0G4EMP3"/>
<sequence length="695" mass="75471">MSEGPGRRERGERRRGPSKDGERDKDSNAANASASASAPSASAAATLAAMTAAGRSMVGTSGQEIEQARVCVERARVCYEQRSSKECRAYCNEGIRLLTIANTATTATSSASASASASSSPPSLGDSEAIGLKLDLHALHAVCCSFLQPPDWLAACQEADNAIELHNKIETDGLAYPYFEGVCQALKARARAKEALGLLEQCRGDCLEYLRVHKGWTRWLMAKGEGAPYLGRDLESAAEEKGEVEVLLNRIDSKGGVGGAGGQNNTNNTNTNNTSHNNGDDGIGIFRYTACLGPHPLDHLHSQQPTGTDNTNAHNPPLALPAASAAAPGPAASSAAAAPPAGPQSLFPPSQDQDPPSHNPSLSPAPPPPSRDPHTNTNTNTNTNSNTNTAEVRGKDKRVAGRSGGKEGAGKRQQQASNPHNTNPTTNGTKQAVSLAALAGTNYLQQQNQQQQNQQQQQQQEAGRVGILQRLHSLHKEEHELRMMLSRQQKQQAFLEKEIGAVHKRSEICALELCDERIRHNHTMRLLEEERAAFHKTMVDVQTQNSALTEKNKHLESMLSTYKNREALRGSVSPYSDYFWATSEARVKTSCVSDLEALKTNIENAQRAIFNTQSTLSLLVEYANEEAERLNEVQEQVKAKMASLILVELRDHKDHHQQQQQEQQGEEEQELSEDGWEHVGGTHDKKHGGRGRKRP</sequence>
<dbReference type="GO" id="GO:0045944">
    <property type="term" value="P:positive regulation of transcription by RNA polymerase II"/>
    <property type="evidence" value="ECO:0007669"/>
    <property type="project" value="TreeGrafter"/>
</dbReference>